<dbReference type="RefSeq" id="WP_344111005.1">
    <property type="nucleotide sequence ID" value="NZ_BAAANE010000004.1"/>
</dbReference>
<reference evidence="1 2" key="1">
    <citation type="journal article" date="2019" name="Int. J. Syst. Evol. Microbiol.">
        <title>The Global Catalogue of Microorganisms (GCM) 10K type strain sequencing project: providing services to taxonomists for standard genome sequencing and annotation.</title>
        <authorList>
            <consortium name="The Broad Institute Genomics Platform"/>
            <consortium name="The Broad Institute Genome Sequencing Center for Infectious Disease"/>
            <person name="Wu L."/>
            <person name="Ma J."/>
        </authorList>
    </citation>
    <scope>NUCLEOTIDE SEQUENCE [LARGE SCALE GENOMIC DNA]</scope>
    <source>
        <strain evidence="1 2">JCM 14306</strain>
    </source>
</reference>
<dbReference type="InterPro" id="IPR027417">
    <property type="entry name" value="P-loop_NTPase"/>
</dbReference>
<keyword evidence="2" id="KW-1185">Reference proteome</keyword>
<protein>
    <recommendedName>
        <fullName evidence="3">Broad-specificity NMP kinase</fullName>
    </recommendedName>
</protein>
<dbReference type="Gene3D" id="3.40.50.300">
    <property type="entry name" value="P-loop containing nucleotide triphosphate hydrolases"/>
    <property type="match status" value="1"/>
</dbReference>
<accession>A0ABN2F7B9</accession>
<dbReference type="SUPFAM" id="SSF52540">
    <property type="entry name" value="P-loop containing nucleoside triphosphate hydrolases"/>
    <property type="match status" value="1"/>
</dbReference>
<name>A0ABN2F7B9_9ACTN</name>
<gene>
    <name evidence="1" type="ORF">GCM10009744_22570</name>
</gene>
<evidence type="ECO:0008006" key="3">
    <source>
        <dbReference type="Google" id="ProtNLM"/>
    </source>
</evidence>
<dbReference type="CDD" id="cd02019">
    <property type="entry name" value="NK"/>
    <property type="match status" value="1"/>
</dbReference>
<proteinExistence type="predicted"/>
<sequence>MQPEVDGAVCPVCRSSEPARRLPLVVVTGASGSGKTTVFPHLVAALEDCVVFDVDWLLDSFGAACAPDPVDWPAFRDSWLSIAHGVAQSGRPTVLLCPFMPEQLADLPARNWIGDIHFAVLDCPDQERRTRLEARPPWRAREVEAQIAFGAYLRKNIPTVIPTDRTPAETARAVAEWVRELV</sequence>
<dbReference type="EMBL" id="BAAANE010000004">
    <property type="protein sequence ID" value="GAA1633535.1"/>
    <property type="molecule type" value="Genomic_DNA"/>
</dbReference>
<evidence type="ECO:0000313" key="2">
    <source>
        <dbReference type="Proteomes" id="UP001501319"/>
    </source>
</evidence>
<evidence type="ECO:0000313" key="1">
    <source>
        <dbReference type="EMBL" id="GAA1633535.1"/>
    </source>
</evidence>
<comment type="caution">
    <text evidence="1">The sequence shown here is derived from an EMBL/GenBank/DDBJ whole genome shotgun (WGS) entry which is preliminary data.</text>
</comment>
<dbReference type="Proteomes" id="UP001501319">
    <property type="component" value="Unassembled WGS sequence"/>
</dbReference>
<organism evidence="1 2">
    <name type="scientific">Kribbella alba</name>
    <dbReference type="NCBI Taxonomy" id="190197"/>
    <lineage>
        <taxon>Bacteria</taxon>
        <taxon>Bacillati</taxon>
        <taxon>Actinomycetota</taxon>
        <taxon>Actinomycetes</taxon>
        <taxon>Propionibacteriales</taxon>
        <taxon>Kribbellaceae</taxon>
        <taxon>Kribbella</taxon>
    </lineage>
</organism>